<keyword evidence="1 5" id="KW-0032">Aminotransferase</keyword>
<evidence type="ECO:0000256" key="1">
    <source>
        <dbReference type="ARBA" id="ARBA00022576"/>
    </source>
</evidence>
<dbReference type="Proteomes" id="UP000594464">
    <property type="component" value="Chromosome"/>
</dbReference>
<evidence type="ECO:0000256" key="2">
    <source>
        <dbReference type="ARBA" id="ARBA00022605"/>
    </source>
</evidence>
<dbReference type="Gene3D" id="3.40.640.10">
    <property type="entry name" value="Type I PLP-dependent aspartate aminotransferase-like (Major domain)"/>
    <property type="match status" value="1"/>
</dbReference>
<dbReference type="GO" id="GO:0030170">
    <property type="term" value="F:pyridoxal phosphate binding"/>
    <property type="evidence" value="ECO:0007669"/>
    <property type="project" value="InterPro"/>
</dbReference>
<organism evidence="6 7">
    <name type="scientific">Candidatus Nitrohelix vancouverensis</name>
    <dbReference type="NCBI Taxonomy" id="2705534"/>
    <lineage>
        <taxon>Bacteria</taxon>
        <taxon>Pseudomonadati</taxon>
        <taxon>Nitrospinota/Tectimicrobiota group</taxon>
        <taxon>Nitrospinota</taxon>
        <taxon>Nitrospinia</taxon>
        <taxon>Nitrospinales</taxon>
        <taxon>Nitrospinaceae</taxon>
        <taxon>Candidatus Nitrohelix</taxon>
    </lineage>
</organism>
<dbReference type="NCBIfam" id="TIGR00707">
    <property type="entry name" value="argD"/>
    <property type="match status" value="1"/>
</dbReference>
<feature type="modified residue" description="N6-(pyridoxal phosphate)lysine" evidence="5">
    <location>
        <position position="254"/>
    </location>
</feature>
<reference evidence="7" key="1">
    <citation type="submission" date="2020-02" db="EMBL/GenBank/DDBJ databases">
        <title>Genomic and physiological characterization of two novel Nitrospinaceae genera.</title>
        <authorList>
            <person name="Mueller A.J."/>
            <person name="Jung M.-Y."/>
            <person name="Strachan C.R."/>
            <person name="Herbold C.W."/>
            <person name="Kirkegaard R.H."/>
            <person name="Daims H."/>
        </authorList>
    </citation>
    <scope>NUCLEOTIDE SEQUENCE [LARGE SCALE GENOMIC DNA]</scope>
</reference>
<accession>A0A7T0G4Z8</accession>
<dbReference type="GO" id="GO:0006526">
    <property type="term" value="P:L-arginine biosynthetic process"/>
    <property type="evidence" value="ECO:0007669"/>
    <property type="project" value="UniProtKB-UniRule"/>
</dbReference>
<dbReference type="CDD" id="cd00610">
    <property type="entry name" value="OAT_like"/>
    <property type="match status" value="1"/>
</dbReference>
<dbReference type="InterPro" id="IPR005814">
    <property type="entry name" value="Aminotrans_3"/>
</dbReference>
<dbReference type="InterPro" id="IPR049704">
    <property type="entry name" value="Aminotrans_3_PPA_site"/>
</dbReference>
<comment type="catalytic activity">
    <reaction evidence="5">
        <text>N(2)-acetyl-L-ornithine + 2-oxoglutarate = N-acetyl-L-glutamate 5-semialdehyde + L-glutamate</text>
        <dbReference type="Rhea" id="RHEA:18049"/>
        <dbReference type="ChEBI" id="CHEBI:16810"/>
        <dbReference type="ChEBI" id="CHEBI:29123"/>
        <dbReference type="ChEBI" id="CHEBI:29985"/>
        <dbReference type="ChEBI" id="CHEBI:57805"/>
        <dbReference type="EC" id="2.6.1.11"/>
    </reaction>
</comment>
<dbReference type="GO" id="GO:0005737">
    <property type="term" value="C:cytoplasm"/>
    <property type="evidence" value="ECO:0007669"/>
    <property type="project" value="UniProtKB-SubCell"/>
</dbReference>
<evidence type="ECO:0000256" key="3">
    <source>
        <dbReference type="ARBA" id="ARBA00022679"/>
    </source>
</evidence>
<dbReference type="PANTHER" id="PTHR11986">
    <property type="entry name" value="AMINOTRANSFERASE CLASS III"/>
    <property type="match status" value="1"/>
</dbReference>
<dbReference type="AlphaFoldDB" id="A0A7T0G4Z8"/>
<dbReference type="EMBL" id="CP048620">
    <property type="protein sequence ID" value="QPJ66873.1"/>
    <property type="molecule type" value="Genomic_DNA"/>
</dbReference>
<protein>
    <recommendedName>
        <fullName evidence="5">Acetylornithine aminotransferase</fullName>
        <shortName evidence="5">ACOAT</shortName>
        <ecNumber evidence="5">2.6.1.11</ecNumber>
    </recommendedName>
</protein>
<dbReference type="NCBIfam" id="NF002325">
    <property type="entry name" value="PRK01278.1"/>
    <property type="match status" value="1"/>
</dbReference>
<dbReference type="InterPro" id="IPR015424">
    <property type="entry name" value="PyrdxlP-dep_Trfase"/>
</dbReference>
<proteinExistence type="inferred from homology"/>
<dbReference type="EC" id="2.6.1.11" evidence="5"/>
<dbReference type="HAMAP" id="MF_01107">
    <property type="entry name" value="ArgD_aminotrans_3"/>
    <property type="match status" value="1"/>
</dbReference>
<evidence type="ECO:0000313" key="6">
    <source>
        <dbReference type="EMBL" id="QPJ66873.1"/>
    </source>
</evidence>
<feature type="binding site" evidence="5">
    <location>
        <position position="143"/>
    </location>
    <ligand>
        <name>N(2)-acetyl-L-ornithine</name>
        <dbReference type="ChEBI" id="CHEBI:57805"/>
    </ligand>
</feature>
<feature type="binding site" evidence="5">
    <location>
        <begin position="225"/>
        <end position="228"/>
    </location>
    <ligand>
        <name>pyridoxal 5'-phosphate</name>
        <dbReference type="ChEBI" id="CHEBI:597326"/>
    </ligand>
</feature>
<dbReference type="FunFam" id="3.40.640.10:FF:000004">
    <property type="entry name" value="Acetylornithine aminotransferase"/>
    <property type="match status" value="1"/>
</dbReference>
<comment type="subunit">
    <text evidence="5">Homodimer.</text>
</comment>
<dbReference type="Gene3D" id="3.90.1150.10">
    <property type="entry name" value="Aspartate Aminotransferase, domain 1"/>
    <property type="match status" value="1"/>
</dbReference>
<dbReference type="InterPro" id="IPR015421">
    <property type="entry name" value="PyrdxlP-dep_Trfase_major"/>
</dbReference>
<dbReference type="SUPFAM" id="SSF53383">
    <property type="entry name" value="PLP-dependent transferases"/>
    <property type="match status" value="1"/>
</dbReference>
<comment type="pathway">
    <text evidence="5">Amino-acid biosynthesis; L-arginine biosynthesis; N(2)-acetyl-L-ornithine from L-glutamate: step 4/4.</text>
</comment>
<dbReference type="InterPro" id="IPR050103">
    <property type="entry name" value="Class-III_PLP-dep_AT"/>
</dbReference>
<comment type="subcellular location">
    <subcellularLocation>
        <location evidence="5">Cytoplasm</location>
    </subcellularLocation>
</comment>
<dbReference type="Pfam" id="PF00202">
    <property type="entry name" value="Aminotran_3"/>
    <property type="match status" value="1"/>
</dbReference>
<comment type="caution">
    <text evidence="5">Lacks conserved residue(s) required for the propagation of feature annotation.</text>
</comment>
<feature type="binding site" evidence="5">
    <location>
        <position position="140"/>
    </location>
    <ligand>
        <name>pyridoxal 5'-phosphate</name>
        <dbReference type="ChEBI" id="CHEBI:597326"/>
    </ligand>
</feature>
<evidence type="ECO:0000256" key="5">
    <source>
        <dbReference type="HAMAP-Rule" id="MF_01107"/>
    </source>
</evidence>
<dbReference type="KEGG" id="nva:G3M78_14795"/>
<keyword evidence="4 5" id="KW-0663">Pyridoxal phosphate</keyword>
<keyword evidence="5" id="KW-0963">Cytoplasm</keyword>
<feature type="binding site" evidence="5">
    <location>
        <begin position="108"/>
        <end position="109"/>
    </location>
    <ligand>
        <name>pyridoxal 5'-phosphate</name>
        <dbReference type="ChEBI" id="CHEBI:597326"/>
    </ligand>
</feature>
<dbReference type="NCBIfam" id="NF002874">
    <property type="entry name" value="PRK03244.1"/>
    <property type="match status" value="1"/>
</dbReference>
<name>A0A7T0G4Z8_9BACT</name>
<dbReference type="UniPathway" id="UPA00068">
    <property type="reaction ID" value="UER00109"/>
</dbReference>
<dbReference type="PANTHER" id="PTHR11986:SF79">
    <property type="entry name" value="ACETYLORNITHINE AMINOTRANSFERASE, MITOCHONDRIAL"/>
    <property type="match status" value="1"/>
</dbReference>
<dbReference type="GO" id="GO:0042802">
    <property type="term" value="F:identical protein binding"/>
    <property type="evidence" value="ECO:0007669"/>
    <property type="project" value="TreeGrafter"/>
</dbReference>
<evidence type="ECO:0000313" key="7">
    <source>
        <dbReference type="Proteomes" id="UP000594464"/>
    </source>
</evidence>
<gene>
    <name evidence="5" type="primary">argD</name>
    <name evidence="6" type="ORF">G3M78_14795</name>
</gene>
<dbReference type="InterPro" id="IPR004636">
    <property type="entry name" value="AcOrn/SuccOrn_fam"/>
</dbReference>
<dbReference type="PIRSF" id="PIRSF000521">
    <property type="entry name" value="Transaminase_4ab_Lys_Orn"/>
    <property type="match status" value="1"/>
</dbReference>
<dbReference type="InterPro" id="IPR015422">
    <property type="entry name" value="PyrdxlP-dep_Trfase_small"/>
</dbReference>
<comment type="similarity">
    <text evidence="5">Belongs to the class-III pyridoxal-phosphate-dependent aminotransferase family. ArgD subfamily.</text>
</comment>
<evidence type="ECO:0000256" key="4">
    <source>
        <dbReference type="ARBA" id="ARBA00022898"/>
    </source>
</evidence>
<comment type="miscellaneous">
    <text evidence="5">May also have succinyldiaminopimelate aminotransferase activity, thus carrying out the corresponding step in lysine biosynthesis.</text>
</comment>
<keyword evidence="3 5" id="KW-0808">Transferase</keyword>
<keyword evidence="2 5" id="KW-0028">Amino-acid biosynthesis</keyword>
<dbReference type="GO" id="GO:0003992">
    <property type="term" value="F:N2-acetyl-L-ornithine:2-oxoglutarate 5-aminotransferase activity"/>
    <property type="evidence" value="ECO:0007669"/>
    <property type="project" value="UniProtKB-UniRule"/>
</dbReference>
<comment type="cofactor">
    <cofactor evidence="5">
        <name>pyridoxal 5'-phosphate</name>
        <dbReference type="ChEBI" id="CHEBI:597326"/>
    </cofactor>
    <text evidence="5">Binds 1 pyridoxal phosphate per subunit.</text>
</comment>
<keyword evidence="5" id="KW-0055">Arginine biosynthesis</keyword>
<sequence length="400" mass="43731">MKFRNNNEVAQATKKHVAETYGRYPIALVRGEGTEVWDRSGNRYLDFVAGLAVNNLGHCHPAVVKAIRLQAGQLIHVSNLYHIEPQSLLAEELTRKCFADKFFFCNSGTEANEAAIKLARKYFYDRGEKRREIITLSQSFHGRTMASLSATAQKKFQKGFAPLLPGFKYVEFNNLRALKKAMSTKTCAVLIEPVQGEGGVNIADKAYMKAVKQLCRKTGALLIFDEVQTAFGRTGTLFAYEHFGVKPDIITLAKALGGGFPIGAMGATSKVMQSFVPGTHAATFGGNPLACAAALASLKVVSQKRTLNHVKSMGNYFIKKLNALAKKYPVIVNVRGMGLMVAAELSGPGAKIVDDCMKQGFLINCIQGNTLRFIPPLTVTQKQINQVIGALDHSFERYGS</sequence>
<dbReference type="PROSITE" id="PS00600">
    <property type="entry name" value="AA_TRANSFER_CLASS_3"/>
    <property type="match status" value="1"/>
</dbReference>
<feature type="binding site" evidence="5">
    <location>
        <position position="283"/>
    </location>
    <ligand>
        <name>pyridoxal 5'-phosphate</name>
        <dbReference type="ChEBI" id="CHEBI:597326"/>
    </ligand>
</feature>